<accession>V4RAS1</accession>
<dbReference type="GO" id="GO:0008932">
    <property type="term" value="F:lytic endotransglycosylase activity"/>
    <property type="evidence" value="ECO:0007669"/>
    <property type="project" value="UniProtKB-UniRule"/>
</dbReference>
<dbReference type="SUPFAM" id="SSF50685">
    <property type="entry name" value="Barwin-like endoglucanases"/>
    <property type="match status" value="1"/>
</dbReference>
<evidence type="ECO:0000256" key="1">
    <source>
        <dbReference type="ARBA" id="ARBA00023239"/>
    </source>
</evidence>
<reference evidence="6 7" key="1">
    <citation type="journal article" date="2014" name="Genome Announc.">
        <title>Draft Genome Sequence of Lutibaculum baratangense Strain AMV1T, Isolated from a Mud Volcano in Andamans, India.</title>
        <authorList>
            <person name="Singh A."/>
            <person name="Sreenivas A."/>
            <person name="Sathyanarayana Reddy G."/>
            <person name="Pinnaka A.K."/>
            <person name="Shivaji S."/>
        </authorList>
    </citation>
    <scope>NUCLEOTIDE SEQUENCE [LARGE SCALE GENOMIC DNA]</scope>
    <source>
        <strain evidence="6 7">AMV1</strain>
    </source>
</reference>
<evidence type="ECO:0000259" key="5">
    <source>
        <dbReference type="Pfam" id="PF03330"/>
    </source>
</evidence>
<dbReference type="PATRIC" id="fig|631454.5.peg.4163"/>
<dbReference type="HAMAP" id="MF_02071">
    <property type="entry name" value="RlpA"/>
    <property type="match status" value="1"/>
</dbReference>
<gene>
    <name evidence="3" type="primary">rlpA</name>
    <name evidence="6" type="ORF">N177_4219</name>
</gene>
<dbReference type="InterPro" id="IPR036908">
    <property type="entry name" value="RlpA-like_sf"/>
</dbReference>
<dbReference type="InterPro" id="IPR034718">
    <property type="entry name" value="RlpA"/>
</dbReference>
<comment type="caution">
    <text evidence="6">The sequence shown here is derived from an EMBL/GenBank/DDBJ whole genome shotgun (WGS) entry which is preliminary data.</text>
</comment>
<evidence type="ECO:0000313" key="6">
    <source>
        <dbReference type="EMBL" id="ESR22489.1"/>
    </source>
</evidence>
<keyword evidence="6" id="KW-0449">Lipoprotein</keyword>
<feature type="domain" description="RlpA-like protein double-psi beta-barrel" evidence="5">
    <location>
        <begin position="62"/>
        <end position="150"/>
    </location>
</feature>
<keyword evidence="7" id="KW-1185">Reference proteome</keyword>
<dbReference type="OrthoDB" id="9779128at2"/>
<dbReference type="CDD" id="cd22268">
    <property type="entry name" value="DPBB_RlpA-like"/>
    <property type="match status" value="1"/>
</dbReference>
<name>V4RAS1_9HYPH</name>
<sequence length="249" mass="25916">MLTACNGSTTAKVDPKLGYAASDPLFTTGPIAEADGTYKVGKPYKVAGKWYTPAEDPSYDKTGRASWYGRDFHGKQTANGEVFDMAGLSAAHPTLPLPSYARVTNLENGRSVVVRLNDRGPFAHGRLIDVSAKTAEVLGFKQDGAADVRVQFVGLAPSDGDDSWLTTTVRNGDDGVAPTMVASGAPAAGEGQATQQPDVPAAVPSLAWAATGGPDADAMRSFSSISGYQPVTVTGRNVVERAFAVFDGS</sequence>
<evidence type="ECO:0000256" key="4">
    <source>
        <dbReference type="RuleBase" id="RU003495"/>
    </source>
</evidence>
<dbReference type="GO" id="GO:0071555">
    <property type="term" value="P:cell wall organization"/>
    <property type="evidence" value="ECO:0007669"/>
    <property type="project" value="UniProtKB-KW"/>
</dbReference>
<comment type="function">
    <text evidence="3">Lytic transglycosylase with a strong preference for naked glycan strands that lack stem peptides.</text>
</comment>
<dbReference type="EMBL" id="AWXZ01000044">
    <property type="protein sequence ID" value="ESR22489.1"/>
    <property type="molecule type" value="Genomic_DNA"/>
</dbReference>
<evidence type="ECO:0000256" key="3">
    <source>
        <dbReference type="HAMAP-Rule" id="MF_02071"/>
    </source>
</evidence>
<keyword evidence="2 3" id="KW-0961">Cell wall biogenesis/degradation</keyword>
<evidence type="ECO:0000256" key="2">
    <source>
        <dbReference type="ARBA" id="ARBA00023316"/>
    </source>
</evidence>
<proteinExistence type="inferred from homology"/>
<dbReference type="AlphaFoldDB" id="V4RAS1"/>
<dbReference type="NCBIfam" id="TIGR00413">
    <property type="entry name" value="rlpA"/>
    <property type="match status" value="1"/>
</dbReference>
<dbReference type="Pfam" id="PF03330">
    <property type="entry name" value="DPBB_1"/>
    <property type="match status" value="1"/>
</dbReference>
<dbReference type="Proteomes" id="UP000017819">
    <property type="component" value="Unassembled WGS sequence"/>
</dbReference>
<dbReference type="GO" id="GO:0009279">
    <property type="term" value="C:cell outer membrane"/>
    <property type="evidence" value="ECO:0007669"/>
    <property type="project" value="TreeGrafter"/>
</dbReference>
<dbReference type="InterPro" id="IPR009009">
    <property type="entry name" value="RlpA-like_DPBB"/>
</dbReference>
<dbReference type="STRING" id="631454.N177_4219"/>
<evidence type="ECO:0000313" key="7">
    <source>
        <dbReference type="Proteomes" id="UP000017819"/>
    </source>
</evidence>
<dbReference type="eggNOG" id="COG0797">
    <property type="taxonomic scope" value="Bacteria"/>
</dbReference>
<comment type="similarity">
    <text evidence="3 4">Belongs to the RlpA family.</text>
</comment>
<dbReference type="PANTHER" id="PTHR34183:SF1">
    <property type="entry name" value="ENDOLYTIC PEPTIDOGLYCAN TRANSGLYCOSYLASE RLPA"/>
    <property type="match status" value="1"/>
</dbReference>
<keyword evidence="1 3" id="KW-0456">Lyase</keyword>
<dbReference type="PANTHER" id="PTHR34183">
    <property type="entry name" value="ENDOLYTIC PEPTIDOGLYCAN TRANSGLYCOSYLASE RLPA"/>
    <property type="match status" value="1"/>
</dbReference>
<organism evidence="6 7">
    <name type="scientific">Lutibaculum baratangense AMV1</name>
    <dbReference type="NCBI Taxonomy" id="631454"/>
    <lineage>
        <taxon>Bacteria</taxon>
        <taxon>Pseudomonadati</taxon>
        <taxon>Pseudomonadota</taxon>
        <taxon>Alphaproteobacteria</taxon>
        <taxon>Hyphomicrobiales</taxon>
        <taxon>Tepidamorphaceae</taxon>
        <taxon>Lutibaculum</taxon>
    </lineage>
</organism>
<protein>
    <recommendedName>
        <fullName evidence="3">Endolytic peptidoglycan transglycosylase RlpA</fullName>
        <ecNumber evidence="3">4.2.2.-</ecNumber>
    </recommendedName>
</protein>
<dbReference type="InterPro" id="IPR012997">
    <property type="entry name" value="RplA"/>
</dbReference>
<dbReference type="GO" id="GO:0000270">
    <property type="term" value="P:peptidoglycan metabolic process"/>
    <property type="evidence" value="ECO:0007669"/>
    <property type="project" value="UniProtKB-UniRule"/>
</dbReference>
<dbReference type="Gene3D" id="2.40.40.10">
    <property type="entry name" value="RlpA-like domain"/>
    <property type="match status" value="1"/>
</dbReference>
<dbReference type="EC" id="4.2.2.-" evidence="3"/>